<feature type="transmembrane region" description="Helical" evidence="1">
    <location>
        <begin position="178"/>
        <end position="202"/>
    </location>
</feature>
<protein>
    <submittedName>
        <fullName evidence="2">Uncharacterized protein</fullName>
    </submittedName>
</protein>
<reference evidence="2 3" key="1">
    <citation type="journal article" date="2024" name="IMA Fungus">
        <title>IMA Genome - F19 : A genome assembly and annotation guide to empower mycologists, including annotated draft genome sequences of Ceratocystis pirilliformis, Diaporthe australafricana, Fusarium ophioides, Paecilomyces lecythidis, and Sporothrix stenoceras.</title>
        <authorList>
            <person name="Aylward J."/>
            <person name="Wilson A.M."/>
            <person name="Visagie C.M."/>
            <person name="Spraker J."/>
            <person name="Barnes I."/>
            <person name="Buitendag C."/>
            <person name="Ceriani C."/>
            <person name="Del Mar Angel L."/>
            <person name="du Plessis D."/>
            <person name="Fuchs T."/>
            <person name="Gasser K."/>
            <person name="Kramer D."/>
            <person name="Li W."/>
            <person name="Munsamy K."/>
            <person name="Piso A."/>
            <person name="Price J.L."/>
            <person name="Sonnekus B."/>
            <person name="Thomas C."/>
            <person name="van der Nest A."/>
            <person name="van Dijk A."/>
            <person name="van Heerden A."/>
            <person name="van Vuuren N."/>
            <person name="Yilmaz N."/>
            <person name="Duong T.A."/>
            <person name="van der Merwe N.A."/>
            <person name="Wingfield M.J."/>
            <person name="Wingfield B.D."/>
        </authorList>
    </citation>
    <scope>NUCLEOTIDE SEQUENCE [LARGE SCALE GENOMIC DNA]</scope>
    <source>
        <strain evidence="2 3">CMW 5346</strain>
    </source>
</reference>
<feature type="transmembrane region" description="Helical" evidence="1">
    <location>
        <begin position="344"/>
        <end position="363"/>
    </location>
</feature>
<feature type="transmembrane region" description="Helical" evidence="1">
    <location>
        <begin position="254"/>
        <end position="273"/>
    </location>
</feature>
<name>A0ABR3Z5S0_9PEZI</name>
<feature type="transmembrane region" description="Helical" evidence="1">
    <location>
        <begin position="303"/>
        <end position="324"/>
    </location>
</feature>
<dbReference type="Proteomes" id="UP001583186">
    <property type="component" value="Unassembled WGS sequence"/>
</dbReference>
<feature type="transmembrane region" description="Helical" evidence="1">
    <location>
        <begin position="223"/>
        <end position="242"/>
    </location>
</feature>
<gene>
    <name evidence="2" type="ORF">Sste5346_005216</name>
</gene>
<feature type="transmembrane region" description="Helical" evidence="1">
    <location>
        <begin position="73"/>
        <end position="91"/>
    </location>
</feature>
<feature type="transmembrane region" description="Helical" evidence="1">
    <location>
        <begin position="375"/>
        <end position="401"/>
    </location>
</feature>
<accession>A0ABR3Z5S0</accession>
<evidence type="ECO:0000313" key="2">
    <source>
        <dbReference type="EMBL" id="KAL1895410.1"/>
    </source>
</evidence>
<evidence type="ECO:0000256" key="1">
    <source>
        <dbReference type="SAM" id="Phobius"/>
    </source>
</evidence>
<keyword evidence="1" id="KW-1133">Transmembrane helix</keyword>
<organism evidence="2 3">
    <name type="scientific">Sporothrix stenoceras</name>
    <dbReference type="NCBI Taxonomy" id="5173"/>
    <lineage>
        <taxon>Eukaryota</taxon>
        <taxon>Fungi</taxon>
        <taxon>Dikarya</taxon>
        <taxon>Ascomycota</taxon>
        <taxon>Pezizomycotina</taxon>
        <taxon>Sordariomycetes</taxon>
        <taxon>Sordariomycetidae</taxon>
        <taxon>Ophiostomatales</taxon>
        <taxon>Ophiostomataceae</taxon>
        <taxon>Sporothrix</taxon>
    </lineage>
</organism>
<evidence type="ECO:0000313" key="3">
    <source>
        <dbReference type="Proteomes" id="UP001583186"/>
    </source>
</evidence>
<comment type="caution">
    <text evidence="2">The sequence shown here is derived from an EMBL/GenBank/DDBJ whole genome shotgun (WGS) entry which is preliminary data.</text>
</comment>
<keyword evidence="3" id="KW-1185">Reference proteome</keyword>
<keyword evidence="1" id="KW-0472">Membrane</keyword>
<keyword evidence="1" id="KW-0812">Transmembrane</keyword>
<dbReference type="EMBL" id="JAWCUI010000027">
    <property type="protein sequence ID" value="KAL1895410.1"/>
    <property type="molecule type" value="Genomic_DNA"/>
</dbReference>
<sequence length="413" mass="45886">MTGRPFWVVFSEMRVSLLHGDASLDIQASLDEVSSTHGYKRSSWPRLDAMVRLCGYLWQKAIYLAKRNRQSRFWRIPGALLLVYIGGYVFLNSPQLTSDAVPWYIAPSYPSTFAPTIRSTARAAPPPRMEERVIFVIHLAPVLLLWLLESCRHSEDEKSIGTNRHKVKALSNITQYPVIFLMMMPAFGIATAVSLYSAIHYFESFRAFSTPSSFPAGFNRKARSALAAVVLGYLAPVLWALARFGHIAPESSPIWAWMTFPTLLPATFELLVVPFSSMPSHTSYAPFDPQSPSPTNMPSARKAVYGMAAFCSVSHAWLILRKVGDWLPTLLEGLQKGIRLDATGIDHVSLLLVSLVWMGLLFIDLKRSGKIQLGWLRLALFAVGGALLYGPGTVLVVGWLVREEALLAVSEES</sequence>
<proteinExistence type="predicted"/>